<dbReference type="SUPFAM" id="SSF110997">
    <property type="entry name" value="Sporulation related repeat"/>
    <property type="match status" value="1"/>
</dbReference>
<gene>
    <name evidence="2" type="ORF">ACFFVF_19600</name>
</gene>
<dbReference type="RefSeq" id="WP_236458574.1">
    <property type="nucleotide sequence ID" value="NZ_CBCSGE010000001.1"/>
</dbReference>
<name>A0ABV5GTK5_9FLAO</name>
<dbReference type="EMBL" id="JBHMEY010000094">
    <property type="protein sequence ID" value="MFB9098717.1"/>
    <property type="molecule type" value="Genomic_DNA"/>
</dbReference>
<dbReference type="Gene3D" id="3.30.70.1070">
    <property type="entry name" value="Sporulation related repeat"/>
    <property type="match status" value="1"/>
</dbReference>
<dbReference type="InterPro" id="IPR040495">
    <property type="entry name" value="HU-CCDC81_bac_1"/>
</dbReference>
<evidence type="ECO:0000313" key="3">
    <source>
        <dbReference type="Proteomes" id="UP001589607"/>
    </source>
</evidence>
<dbReference type="Pfam" id="PF18174">
    <property type="entry name" value="HU-CCDC81_bac_1"/>
    <property type="match status" value="1"/>
</dbReference>
<sequence>MKLDKYISDLLYRYQCVTVPGFGAFVTENQSAQISGSACTFIPPRKVIFFNMNIKNNDGLLANHISLQEKVTYDEALEKINAQVSVWMDSIYKKDRIVLNNIGDIFINSDQKWIFEPSTSVNYLVSSFGLNSFVIPEMKREALKEQVEVLEAKVPIIFTAERKKSYSFLKYAAAITLFFGAGTAAYKIQHDQQVEIDTFLVKKEVQRKVQSTIQEATFFIDSPINPVELIVKEEKASPFHLIAGAFRSEANAKKALKILKEEGYPAHILKQNSNGLIPVAYSSFKTEEEAEVEKNRLLKVDKADCWILIE</sequence>
<proteinExistence type="predicted"/>
<organism evidence="2 3">
    <name type="scientific">Flavobacterium jumunjinense</name>
    <dbReference type="NCBI Taxonomy" id="998845"/>
    <lineage>
        <taxon>Bacteria</taxon>
        <taxon>Pseudomonadati</taxon>
        <taxon>Bacteroidota</taxon>
        <taxon>Flavobacteriia</taxon>
        <taxon>Flavobacteriales</taxon>
        <taxon>Flavobacteriaceae</taxon>
        <taxon>Flavobacterium</taxon>
    </lineage>
</organism>
<keyword evidence="3" id="KW-1185">Reference proteome</keyword>
<dbReference type="Pfam" id="PF05036">
    <property type="entry name" value="SPOR"/>
    <property type="match status" value="1"/>
</dbReference>
<dbReference type="InterPro" id="IPR041268">
    <property type="entry name" value="HU-CCDC81_bac_2"/>
</dbReference>
<dbReference type="Proteomes" id="UP001589607">
    <property type="component" value="Unassembled WGS sequence"/>
</dbReference>
<accession>A0ABV5GTK5</accession>
<protein>
    <submittedName>
        <fullName evidence="2">SPOR domain-containing protein</fullName>
    </submittedName>
</protein>
<comment type="caution">
    <text evidence="2">The sequence shown here is derived from an EMBL/GenBank/DDBJ whole genome shotgun (WGS) entry which is preliminary data.</text>
</comment>
<dbReference type="InterPro" id="IPR036680">
    <property type="entry name" value="SPOR-like_sf"/>
</dbReference>
<dbReference type="Pfam" id="PF18175">
    <property type="entry name" value="HU-CCDC81_bac_2"/>
    <property type="match status" value="1"/>
</dbReference>
<reference evidence="2 3" key="1">
    <citation type="submission" date="2024-09" db="EMBL/GenBank/DDBJ databases">
        <authorList>
            <person name="Sun Q."/>
            <person name="Mori K."/>
        </authorList>
    </citation>
    <scope>NUCLEOTIDE SEQUENCE [LARGE SCALE GENOMIC DNA]</scope>
    <source>
        <strain evidence="2 3">CECT 7955</strain>
    </source>
</reference>
<feature type="domain" description="SPOR" evidence="1">
    <location>
        <begin position="233"/>
        <end position="310"/>
    </location>
</feature>
<dbReference type="PROSITE" id="PS51724">
    <property type="entry name" value="SPOR"/>
    <property type="match status" value="1"/>
</dbReference>
<evidence type="ECO:0000313" key="2">
    <source>
        <dbReference type="EMBL" id="MFB9098717.1"/>
    </source>
</evidence>
<evidence type="ECO:0000259" key="1">
    <source>
        <dbReference type="PROSITE" id="PS51724"/>
    </source>
</evidence>
<dbReference type="InterPro" id="IPR007730">
    <property type="entry name" value="SPOR-like_dom"/>
</dbReference>